<gene>
    <name evidence="1" type="ORF">MLD38_040081</name>
</gene>
<dbReference type="EMBL" id="CM042891">
    <property type="protein sequence ID" value="KAI4304596.1"/>
    <property type="molecule type" value="Genomic_DNA"/>
</dbReference>
<organism evidence="1 2">
    <name type="scientific">Melastoma candidum</name>
    <dbReference type="NCBI Taxonomy" id="119954"/>
    <lineage>
        <taxon>Eukaryota</taxon>
        <taxon>Viridiplantae</taxon>
        <taxon>Streptophyta</taxon>
        <taxon>Embryophyta</taxon>
        <taxon>Tracheophyta</taxon>
        <taxon>Spermatophyta</taxon>
        <taxon>Magnoliopsida</taxon>
        <taxon>eudicotyledons</taxon>
        <taxon>Gunneridae</taxon>
        <taxon>Pentapetalae</taxon>
        <taxon>rosids</taxon>
        <taxon>malvids</taxon>
        <taxon>Myrtales</taxon>
        <taxon>Melastomataceae</taxon>
        <taxon>Melastomatoideae</taxon>
        <taxon>Melastomateae</taxon>
        <taxon>Melastoma</taxon>
    </lineage>
</organism>
<name>A0ACB9L5Q5_9MYRT</name>
<reference evidence="2" key="1">
    <citation type="journal article" date="2023" name="Front. Plant Sci.">
        <title>Chromosomal-level genome assembly of Melastoma candidum provides insights into trichome evolution.</title>
        <authorList>
            <person name="Zhong Y."/>
            <person name="Wu W."/>
            <person name="Sun C."/>
            <person name="Zou P."/>
            <person name="Liu Y."/>
            <person name="Dai S."/>
            <person name="Zhou R."/>
        </authorList>
    </citation>
    <scope>NUCLEOTIDE SEQUENCE [LARGE SCALE GENOMIC DNA]</scope>
</reference>
<sequence>MAVGSDVFSTVSPQKHNKGGRRVAFSDVDAKEGGRRDSCSPSIRRRRDVEHKKSCCFRCCACTCLSVLAILLIGLLLASTLVFFLQSELPRIRVETCSISSIDMTRTQVNGKTVFLTDLGTNILLNVTNRNERVAVSFGPLKANVSWEDIGVGEVRFAGFFLDSKLVSKLNVSTRVTGATLNEDDAEQLQKQKEEHNTVLTVVMRGTVGFHVGWFHLQRLPLLVRCSEINQAALEVGQDQECGVRIYAFS</sequence>
<accession>A0ACB9L5Q5</accession>
<proteinExistence type="predicted"/>
<evidence type="ECO:0000313" key="2">
    <source>
        <dbReference type="Proteomes" id="UP001057402"/>
    </source>
</evidence>
<dbReference type="Proteomes" id="UP001057402">
    <property type="component" value="Chromosome 12"/>
</dbReference>
<protein>
    <submittedName>
        <fullName evidence="1">Uncharacterized protein</fullName>
    </submittedName>
</protein>
<comment type="caution">
    <text evidence="1">The sequence shown here is derived from an EMBL/GenBank/DDBJ whole genome shotgun (WGS) entry which is preliminary data.</text>
</comment>
<evidence type="ECO:0000313" key="1">
    <source>
        <dbReference type="EMBL" id="KAI4304596.1"/>
    </source>
</evidence>
<keyword evidence="2" id="KW-1185">Reference proteome</keyword>